<evidence type="ECO:0000256" key="4">
    <source>
        <dbReference type="ARBA" id="ARBA00020268"/>
    </source>
</evidence>
<keyword evidence="10" id="KW-0406">Ion transport</keyword>
<keyword evidence="6" id="KW-0050">Antiport</keyword>
<feature type="transmembrane region" description="Helical" evidence="13">
    <location>
        <begin position="129"/>
        <end position="154"/>
    </location>
</feature>
<feature type="transmembrane region" description="Helical" evidence="13">
    <location>
        <begin position="88"/>
        <end position="109"/>
    </location>
</feature>
<evidence type="ECO:0000256" key="11">
    <source>
        <dbReference type="ARBA" id="ARBA00023136"/>
    </source>
</evidence>
<dbReference type="PANTHER" id="PTHR43298:SF2">
    <property type="entry name" value="FMN_FAD EXPORTER YEEO-RELATED"/>
    <property type="match status" value="1"/>
</dbReference>
<keyword evidence="15" id="KW-1185">Reference proteome</keyword>
<feature type="transmembrane region" description="Helical" evidence="13">
    <location>
        <begin position="277"/>
        <end position="297"/>
    </location>
</feature>
<reference evidence="14 15" key="1">
    <citation type="submission" date="2020-08" db="EMBL/GenBank/DDBJ databases">
        <title>Genome public.</title>
        <authorList>
            <person name="Liu C."/>
            <person name="Sun Q."/>
        </authorList>
    </citation>
    <scope>NUCLEOTIDE SEQUENCE [LARGE SCALE GENOMIC DNA]</scope>
    <source>
        <strain evidence="14 15">BX4</strain>
    </source>
</reference>
<evidence type="ECO:0000256" key="1">
    <source>
        <dbReference type="ARBA" id="ARBA00003408"/>
    </source>
</evidence>
<dbReference type="EMBL" id="JACOOZ010000006">
    <property type="protein sequence ID" value="MBC5668307.1"/>
    <property type="molecule type" value="Genomic_DNA"/>
</dbReference>
<feature type="transmembrane region" description="Helical" evidence="13">
    <location>
        <begin position="235"/>
        <end position="257"/>
    </location>
</feature>
<dbReference type="PIRSF" id="PIRSF006603">
    <property type="entry name" value="DinF"/>
    <property type="match status" value="1"/>
</dbReference>
<keyword evidence="11 13" id="KW-0472">Membrane</keyword>
<dbReference type="InterPro" id="IPR048279">
    <property type="entry name" value="MdtK-like"/>
</dbReference>
<keyword evidence="7" id="KW-1003">Cell membrane</keyword>
<evidence type="ECO:0000313" key="15">
    <source>
        <dbReference type="Proteomes" id="UP000597877"/>
    </source>
</evidence>
<comment type="subcellular location">
    <subcellularLocation>
        <location evidence="2">Cell membrane</location>
        <topology evidence="2">Multi-pass membrane protein</topology>
    </subcellularLocation>
</comment>
<comment type="similarity">
    <text evidence="3">Belongs to the multi antimicrobial extrusion (MATE) (TC 2.A.66.1) family.</text>
</comment>
<comment type="function">
    <text evidence="1">Multidrug efflux pump.</text>
</comment>
<evidence type="ECO:0000256" key="7">
    <source>
        <dbReference type="ARBA" id="ARBA00022475"/>
    </source>
</evidence>
<keyword evidence="9 13" id="KW-1133">Transmembrane helix</keyword>
<feature type="transmembrane region" description="Helical" evidence="13">
    <location>
        <begin position="409"/>
        <end position="427"/>
    </location>
</feature>
<dbReference type="InterPro" id="IPR002528">
    <property type="entry name" value="MATE_fam"/>
</dbReference>
<evidence type="ECO:0000256" key="5">
    <source>
        <dbReference type="ARBA" id="ARBA00022448"/>
    </source>
</evidence>
<dbReference type="NCBIfam" id="TIGR00797">
    <property type="entry name" value="matE"/>
    <property type="match status" value="1"/>
</dbReference>
<sequence length="444" mass="48265">MTVGTPYKLLLAFAIPLLIGNVFQQLYNMVDSVIVGRFVSANALGAIGTTASLQFFFFSLVGGLSVGIGIIVSQYFGANDEKNVKDTIGNATIIIIACSTIMAIAGYFAARPILILLQTDAVILEDAVAYLKVTSIGIICMGLYNGVSGILRALGDSKTPLIFLIFASILNVILDLIFVLVFNWGVVGAGVATAFSQFISAITCIIYAYKSNSYFRIKRENFKINNMIIRKSMRLGIPVALQNALIAFSLIVLQAIVNSYGADFTTAFTVVSRIETLIQQPFMSMGAAVSTYTGQNLGAGKIDRVKKGFNTATTITTIFAISIMLLFWIFTPQIVSIFGKDPTVMKQAVDGLRITSCFYIFLGMIYTTRNVLNGAGDAIFSLFTGIVECIGRVGFAYPLTLIPFMGSYGVFYATGITWLLNGLFSLIRYKKGKWKNINIVKNDI</sequence>
<evidence type="ECO:0000313" key="14">
    <source>
        <dbReference type="EMBL" id="MBC5668307.1"/>
    </source>
</evidence>
<organism evidence="14 15">
    <name type="scientific">Eubacterium segne</name>
    <dbReference type="NCBI Taxonomy" id="2763045"/>
    <lineage>
        <taxon>Bacteria</taxon>
        <taxon>Bacillati</taxon>
        <taxon>Bacillota</taxon>
        <taxon>Clostridia</taxon>
        <taxon>Eubacteriales</taxon>
        <taxon>Eubacteriaceae</taxon>
        <taxon>Eubacterium</taxon>
    </lineage>
</organism>
<proteinExistence type="inferred from homology"/>
<evidence type="ECO:0000256" key="13">
    <source>
        <dbReference type="SAM" id="Phobius"/>
    </source>
</evidence>
<dbReference type="InterPro" id="IPR050222">
    <property type="entry name" value="MATE_MdtK"/>
</dbReference>
<feature type="transmembrane region" description="Helical" evidence="13">
    <location>
        <begin position="309"/>
        <end position="331"/>
    </location>
</feature>
<feature type="transmembrane region" description="Helical" evidence="13">
    <location>
        <begin position="379"/>
        <end position="397"/>
    </location>
</feature>
<gene>
    <name evidence="14" type="ORF">H8S00_09955</name>
</gene>
<evidence type="ECO:0000256" key="3">
    <source>
        <dbReference type="ARBA" id="ARBA00010199"/>
    </source>
</evidence>
<protein>
    <recommendedName>
        <fullName evidence="4">Probable multidrug resistance protein NorM</fullName>
    </recommendedName>
    <alternativeName>
        <fullName evidence="12">Multidrug-efflux transporter</fullName>
    </alternativeName>
</protein>
<dbReference type="CDD" id="cd13138">
    <property type="entry name" value="MATE_yoeA_like"/>
    <property type="match status" value="1"/>
</dbReference>
<evidence type="ECO:0000256" key="8">
    <source>
        <dbReference type="ARBA" id="ARBA00022692"/>
    </source>
</evidence>
<feature type="transmembrane region" description="Helical" evidence="13">
    <location>
        <begin position="351"/>
        <end position="367"/>
    </location>
</feature>
<evidence type="ECO:0000256" key="9">
    <source>
        <dbReference type="ARBA" id="ARBA00022989"/>
    </source>
</evidence>
<feature type="transmembrane region" description="Helical" evidence="13">
    <location>
        <begin position="55"/>
        <end position="76"/>
    </location>
</feature>
<keyword evidence="5" id="KW-0813">Transport</keyword>
<evidence type="ECO:0000256" key="6">
    <source>
        <dbReference type="ARBA" id="ARBA00022449"/>
    </source>
</evidence>
<evidence type="ECO:0000256" key="2">
    <source>
        <dbReference type="ARBA" id="ARBA00004651"/>
    </source>
</evidence>
<accession>A0ABR7F544</accession>
<feature type="transmembrane region" description="Helical" evidence="13">
    <location>
        <begin position="161"/>
        <end position="182"/>
    </location>
</feature>
<evidence type="ECO:0000256" key="10">
    <source>
        <dbReference type="ARBA" id="ARBA00023065"/>
    </source>
</evidence>
<keyword evidence="8 13" id="KW-0812">Transmembrane</keyword>
<dbReference type="PANTHER" id="PTHR43298">
    <property type="entry name" value="MULTIDRUG RESISTANCE PROTEIN NORM-RELATED"/>
    <property type="match status" value="1"/>
</dbReference>
<name>A0ABR7F544_9FIRM</name>
<comment type="caution">
    <text evidence="14">The sequence shown here is derived from an EMBL/GenBank/DDBJ whole genome shotgun (WGS) entry which is preliminary data.</text>
</comment>
<dbReference type="Pfam" id="PF01554">
    <property type="entry name" value="MatE"/>
    <property type="match status" value="2"/>
</dbReference>
<feature type="transmembrane region" description="Helical" evidence="13">
    <location>
        <begin position="188"/>
        <end position="209"/>
    </location>
</feature>
<evidence type="ECO:0000256" key="12">
    <source>
        <dbReference type="ARBA" id="ARBA00031636"/>
    </source>
</evidence>
<dbReference type="Proteomes" id="UP000597877">
    <property type="component" value="Unassembled WGS sequence"/>
</dbReference>